<reference evidence="1 2" key="1">
    <citation type="submission" date="2011-01" db="EMBL/GenBank/DDBJ databases">
        <authorList>
            <person name="Muzny D."/>
            <person name="Qin X."/>
            <person name="Buhay C."/>
            <person name="Dugan-Rocha S."/>
            <person name="Ding Y."/>
            <person name="Chen G."/>
            <person name="Hawes A."/>
            <person name="Holder M."/>
            <person name="Jhangiani S."/>
            <person name="Johnson A."/>
            <person name="Khan Z."/>
            <person name="Li Z."/>
            <person name="Liu W."/>
            <person name="Liu X."/>
            <person name="Perez L."/>
            <person name="Shen H."/>
            <person name="Wang Q."/>
            <person name="Watt J."/>
            <person name="Xi L."/>
            <person name="Xin Y."/>
            <person name="Zhou J."/>
            <person name="Deng J."/>
            <person name="Jiang H."/>
            <person name="Liu Y."/>
            <person name="Qu J."/>
            <person name="Song X.-Z."/>
            <person name="Zhang L."/>
            <person name="Villasana D."/>
            <person name="Johnson A."/>
            <person name="Liu J."/>
            <person name="Liyanage D."/>
            <person name="Lorensuhewa L."/>
            <person name="Robinson T."/>
            <person name="Song A."/>
            <person name="Song B.-B."/>
            <person name="Dinh H."/>
            <person name="Thornton R."/>
            <person name="Coyle M."/>
            <person name="Francisco L."/>
            <person name="Jackson L."/>
            <person name="Javaid M."/>
            <person name="Korchina V."/>
            <person name="Kovar C."/>
            <person name="Mata R."/>
            <person name="Mathew T."/>
            <person name="Ngo R."/>
            <person name="Nguyen L."/>
            <person name="Nguyen N."/>
            <person name="Okwuonu G."/>
            <person name="Ongeri F."/>
            <person name="Pham C."/>
            <person name="Simmons D."/>
            <person name="Wilczek-Boney K."/>
            <person name="Hale W."/>
            <person name="Jakkamsetti A."/>
            <person name="Pham P."/>
            <person name="Ruth R."/>
            <person name="San Lucas F."/>
            <person name="Warren J."/>
            <person name="Zhang J."/>
            <person name="Zhao Z."/>
            <person name="Zhou C."/>
            <person name="Zhu D."/>
            <person name="Lee S."/>
            <person name="Bess C."/>
            <person name="Blankenburg K."/>
            <person name="Forbes L."/>
            <person name="Fu Q."/>
            <person name="Gubbala S."/>
            <person name="Hirani K."/>
            <person name="Jayaseelan J.C."/>
            <person name="Lara F."/>
            <person name="Munidasa M."/>
            <person name="Palculict T."/>
            <person name="Patil S."/>
            <person name="Pu L.-L."/>
            <person name="Saada N."/>
            <person name="Tang L."/>
            <person name="Weissenberger G."/>
            <person name="Zhu Y."/>
            <person name="Hemphill L."/>
            <person name="Shang Y."/>
            <person name="Youmans B."/>
            <person name="Ayvaz T."/>
            <person name="Ross M."/>
            <person name="Santibanez J."/>
            <person name="Aqrawi P."/>
            <person name="Gross S."/>
            <person name="Joshi V."/>
            <person name="Fowler G."/>
            <person name="Nazareth L."/>
            <person name="Reid J."/>
            <person name="Worley K."/>
            <person name="Petrosino J."/>
            <person name="Highlander S."/>
            <person name="Gibbs R."/>
        </authorList>
    </citation>
    <scope>NUCLEOTIDE SEQUENCE [LARGE SCALE GENOMIC DNA]</scope>
    <source>
        <strain evidence="1 2">ATCC 25644</strain>
    </source>
</reference>
<dbReference type="AlphaFoldDB" id="E7FP18"/>
<accession>E7FP18</accession>
<sequence length="67" mass="7837">MTNFKRKTVSKRFLNVIKSNVLLAVAFHASCKDFVLRLIKIQSLNSPKRNSMISRKKFLKMQKVIQI</sequence>
<dbReference type="PATRIC" id="fig|525362.12.peg.238"/>
<comment type="caution">
    <text evidence="1">The sequence shown here is derived from an EMBL/GenBank/DDBJ whole genome shotgun (WGS) entry which is preliminary data.</text>
</comment>
<protein>
    <submittedName>
        <fullName evidence="1">Uncharacterized protein</fullName>
    </submittedName>
</protein>
<dbReference type="Proteomes" id="UP000004099">
    <property type="component" value="Unassembled WGS sequence"/>
</dbReference>
<organism evidence="1 2">
    <name type="scientific">Ligilactobacillus ruminis ATCC 25644</name>
    <dbReference type="NCBI Taxonomy" id="525362"/>
    <lineage>
        <taxon>Bacteria</taxon>
        <taxon>Bacillati</taxon>
        <taxon>Bacillota</taxon>
        <taxon>Bacilli</taxon>
        <taxon>Lactobacillales</taxon>
        <taxon>Lactobacillaceae</taxon>
        <taxon>Ligilactobacillus</taxon>
    </lineage>
</organism>
<evidence type="ECO:0000313" key="1">
    <source>
        <dbReference type="EMBL" id="EFZ35194.1"/>
    </source>
</evidence>
<name>E7FP18_9LACO</name>
<evidence type="ECO:0000313" key="2">
    <source>
        <dbReference type="Proteomes" id="UP000004099"/>
    </source>
</evidence>
<proteinExistence type="predicted"/>
<dbReference type="HOGENOM" id="CLU_2807110_0_0_9"/>
<gene>
    <name evidence="1" type="ORF">HMPREF0542_10645</name>
</gene>
<dbReference type="EMBL" id="ACGS02000026">
    <property type="protein sequence ID" value="EFZ35194.1"/>
    <property type="molecule type" value="Genomic_DNA"/>
</dbReference>